<dbReference type="InterPro" id="IPR002692">
    <property type="entry name" value="S45"/>
</dbReference>
<keyword evidence="3" id="KW-0865">Zymogen</keyword>
<feature type="binding site" evidence="4">
    <location>
        <position position="337"/>
    </location>
    <ligand>
        <name>Ca(2+)</name>
        <dbReference type="ChEBI" id="CHEBI:29108"/>
    </ligand>
</feature>
<feature type="binding site" evidence="4">
    <location>
        <position position="334"/>
    </location>
    <ligand>
        <name>Ca(2+)</name>
        <dbReference type="ChEBI" id="CHEBI:29108"/>
    </ligand>
</feature>
<dbReference type="InterPro" id="IPR014395">
    <property type="entry name" value="Pen/GL7ACA/AHL_acylase"/>
</dbReference>
<name>A0A0P7WVU5_9RHOB</name>
<dbReference type="InterPro" id="IPR029055">
    <property type="entry name" value="Ntn_hydrolases_N"/>
</dbReference>
<evidence type="ECO:0000256" key="4">
    <source>
        <dbReference type="PIRSR" id="PIRSR001227-2"/>
    </source>
</evidence>
<evidence type="ECO:0000256" key="2">
    <source>
        <dbReference type="ARBA" id="ARBA00022801"/>
    </source>
</evidence>
<evidence type="ECO:0000256" key="6">
    <source>
        <dbReference type="SAM" id="Phobius"/>
    </source>
</evidence>
<dbReference type="Proteomes" id="UP000182045">
    <property type="component" value="Unassembled WGS sequence"/>
</dbReference>
<dbReference type="PIRSF" id="PIRSF001227">
    <property type="entry name" value="Pen_acylase"/>
    <property type="match status" value="1"/>
</dbReference>
<accession>A0A0P7WVU5</accession>
<dbReference type="Proteomes" id="UP000050413">
    <property type="component" value="Unassembled WGS sequence"/>
</dbReference>
<organism evidence="8 9">
    <name type="scientific">Roseibaca calidilacus</name>
    <dbReference type="NCBI Taxonomy" id="1666912"/>
    <lineage>
        <taxon>Bacteria</taxon>
        <taxon>Pseudomonadati</taxon>
        <taxon>Pseudomonadota</taxon>
        <taxon>Alphaproteobacteria</taxon>
        <taxon>Rhodobacterales</taxon>
        <taxon>Paracoccaceae</taxon>
        <taxon>Roseinatronobacter</taxon>
    </lineage>
</organism>
<dbReference type="InterPro" id="IPR043146">
    <property type="entry name" value="Penicillin_amidase_N_B-knob"/>
</dbReference>
<dbReference type="Gene3D" id="1.10.1400.10">
    <property type="match status" value="1"/>
</dbReference>
<dbReference type="Pfam" id="PF01804">
    <property type="entry name" value="Penicil_amidase"/>
    <property type="match status" value="1"/>
</dbReference>
<dbReference type="PANTHER" id="PTHR34218:SF4">
    <property type="entry name" value="ACYL-HOMOSERINE LACTONE ACYLASE QUIP"/>
    <property type="match status" value="1"/>
</dbReference>
<keyword evidence="6" id="KW-1133">Transmembrane helix</keyword>
<dbReference type="PANTHER" id="PTHR34218">
    <property type="entry name" value="PEPTIDASE S45 PENICILLIN AMIDASE"/>
    <property type="match status" value="1"/>
</dbReference>
<dbReference type="EMBL" id="LJSG01000013">
    <property type="protein sequence ID" value="KPP91832.1"/>
    <property type="molecule type" value="Genomic_DNA"/>
</dbReference>
<evidence type="ECO:0000256" key="5">
    <source>
        <dbReference type="SAM" id="MobiDB-lite"/>
    </source>
</evidence>
<evidence type="ECO:0000256" key="1">
    <source>
        <dbReference type="ARBA" id="ARBA00006586"/>
    </source>
</evidence>
<feature type="transmembrane region" description="Helical" evidence="6">
    <location>
        <begin position="9"/>
        <end position="32"/>
    </location>
</feature>
<dbReference type="Gene3D" id="1.10.439.10">
    <property type="entry name" value="Penicillin Amidohydrolase, domain 1"/>
    <property type="match status" value="1"/>
</dbReference>
<keyword evidence="10" id="KW-1185">Reference proteome</keyword>
<protein>
    <submittedName>
        <fullName evidence="8">Penicillin amidase</fullName>
        <ecNumber evidence="8">3.5.1.11</ecNumber>
    </submittedName>
</protein>
<keyword evidence="4" id="KW-0106">Calcium</keyword>
<dbReference type="SUPFAM" id="SSF56235">
    <property type="entry name" value="N-terminal nucleophile aminohydrolases (Ntn hydrolases)"/>
    <property type="match status" value="1"/>
</dbReference>
<keyword evidence="4" id="KW-0479">Metal-binding</keyword>
<dbReference type="GO" id="GO:0008953">
    <property type="term" value="F:penicillin amidase activity"/>
    <property type="evidence" value="ECO:0007669"/>
    <property type="project" value="UniProtKB-EC"/>
</dbReference>
<dbReference type="InterPro" id="IPR043147">
    <property type="entry name" value="Penicillin_amidase_A-knob"/>
</dbReference>
<dbReference type="GO" id="GO:0046872">
    <property type="term" value="F:metal ion binding"/>
    <property type="evidence" value="ECO:0007669"/>
    <property type="project" value="UniProtKB-KW"/>
</dbReference>
<proteinExistence type="inferred from homology"/>
<dbReference type="EMBL" id="FBYC01000004">
    <property type="protein sequence ID" value="CUX82442.1"/>
    <property type="molecule type" value="Genomic_DNA"/>
</dbReference>
<reference evidence="7 10" key="2">
    <citation type="submission" date="2016-01" db="EMBL/GenBank/DDBJ databases">
        <authorList>
            <person name="Varghese N."/>
        </authorList>
    </citation>
    <scope>NUCLEOTIDE SEQUENCE [LARGE SCALE GENOMIC DNA]</scope>
    <source>
        <strain evidence="7 10">HL-91</strain>
    </source>
</reference>
<evidence type="ECO:0000313" key="8">
    <source>
        <dbReference type="EMBL" id="KPP91832.1"/>
    </source>
</evidence>
<dbReference type="STRING" id="1666912.Ga0058931_2377"/>
<evidence type="ECO:0000313" key="9">
    <source>
        <dbReference type="Proteomes" id="UP000050413"/>
    </source>
</evidence>
<evidence type="ECO:0000313" key="10">
    <source>
        <dbReference type="Proteomes" id="UP000182045"/>
    </source>
</evidence>
<dbReference type="OrthoDB" id="9760084at2"/>
<dbReference type="AlphaFoldDB" id="A0A0P7WVU5"/>
<comment type="caution">
    <text evidence="8">The sequence shown here is derived from an EMBL/GenBank/DDBJ whole genome shotgun (WGS) entry which is preliminary data.</text>
</comment>
<evidence type="ECO:0000256" key="3">
    <source>
        <dbReference type="ARBA" id="ARBA00023145"/>
    </source>
</evidence>
<keyword evidence="6" id="KW-0812">Transmembrane</keyword>
<dbReference type="Gene3D" id="2.30.120.10">
    <property type="match status" value="1"/>
</dbReference>
<dbReference type="PATRIC" id="fig|1666912.4.peg.1464"/>
<dbReference type="RefSeq" id="WP_141655954.1">
    <property type="nucleotide sequence ID" value="NZ_FBYC01000004.1"/>
</dbReference>
<comment type="similarity">
    <text evidence="1">Belongs to the peptidase S45 family.</text>
</comment>
<comment type="cofactor">
    <cofactor evidence="4">
        <name>Ca(2+)</name>
        <dbReference type="ChEBI" id="CHEBI:29108"/>
    </cofactor>
    <text evidence="4">Binds 1 Ca(2+) ion per dimer.</text>
</comment>
<dbReference type="Gene3D" id="3.60.20.10">
    <property type="entry name" value="Glutamine Phosphoribosylpyrophosphate, subunit 1, domain 1"/>
    <property type="match status" value="1"/>
</dbReference>
<gene>
    <name evidence="7" type="ORF">Ga0058931_2377</name>
    <name evidence="8" type="ORF">HLUCCA05_01570</name>
</gene>
<keyword evidence="6" id="KW-0472">Membrane</keyword>
<feature type="region of interest" description="Disordered" evidence="5">
    <location>
        <begin position="465"/>
        <end position="484"/>
    </location>
</feature>
<dbReference type="CDD" id="cd03747">
    <property type="entry name" value="Ntn_PGA_like"/>
    <property type="match status" value="1"/>
</dbReference>
<dbReference type="GO" id="GO:0017000">
    <property type="term" value="P:antibiotic biosynthetic process"/>
    <property type="evidence" value="ECO:0007669"/>
    <property type="project" value="InterPro"/>
</dbReference>
<keyword evidence="2 8" id="KW-0378">Hydrolase</keyword>
<dbReference type="EC" id="3.5.1.11" evidence="8"/>
<feature type="binding site" evidence="4">
    <location>
        <position position="197"/>
    </location>
    <ligand>
        <name>Ca(2+)</name>
        <dbReference type="ChEBI" id="CHEBI:29108"/>
    </ligand>
</feature>
<reference evidence="8 9" key="1">
    <citation type="submission" date="2015-09" db="EMBL/GenBank/DDBJ databases">
        <title>Identification and resolution of microdiversity through metagenomic sequencing of parallel consortia.</title>
        <authorList>
            <person name="Nelson W.C."/>
            <person name="Romine M.F."/>
            <person name="Lindemann S.R."/>
        </authorList>
    </citation>
    <scope>NUCLEOTIDE SEQUENCE [LARGE SCALE GENOMIC DNA]</scope>
    <source>
        <strain evidence="8">HL-91</strain>
    </source>
</reference>
<evidence type="ECO:0000313" key="7">
    <source>
        <dbReference type="EMBL" id="CUX82442.1"/>
    </source>
</evidence>
<sequence>MPLFTLFRWLVRLFLALTLFALLAVIGVYFFASRSLPDYDGRRVVEGVSAPVEIVRNTHAVPHIFGKSDADVFFGLGYAHAQDRFWQMQMSRRIAQGRLSEMFGSRTLRSDELMRRLDLYRLSREAVDAQDADTQAALQAYADGVNAWLMQVNEGAQGRGAPEFFLFDAEMPLWQPADSIAILKLMAVQQNTQIAQEVRRAQLSVALDDIGRDKVLPGVTPSADATGESYAQLFPDAPRGAAPARSALPFLELDNPELSRSANAIAVAPERSAGDATLLANSTQMWLSAPSAIYLARLELATGGVIGATVPGLPLVLSGRSPHLGWGVAPAFVDDSDLFIEELNPDTPTQYRTPEGWEEFESRGSIIRIKDADPVTLTLRWSQNGPVLSGGLLGLAGITPPGHVVTLAATVLTAEDRSMTAALRLMQAQSVEDALDAGAMHLAPAMNLTLVTSDRIAQKTIGRLPRRTADSQTGGRMPSPGWRPENRWLGALPYTANPRFLDPENGIVANTGNQIVERPFPLHVAHDWGDTQRIDRLNHLVGARSVHTRDSLIEAQLDTVSPTARRLLPLVAANLWFSGDAAAEGTRAHTRQRALRLLADWNGEMNEHLPEPLIYTAWMRALQERLIRDELGPLAERFTHIDPVFMERVFADEQGGAAWCDVIQSSVQESCDDVALTALDDALLRLSERFGTSLESWRWGDAHAAHHDHPVLQDAALLRYIVNIRQSTSGGDHTLNLGRMSGKPEDPFANVVGPVYRGVYDFSDPESSVFIISTGQSGHPLSRHYDDLGDLWRRGEYIPMTLDPDLARAGAIGVTTLEPR</sequence>
<dbReference type="InterPro" id="IPR023343">
    <property type="entry name" value="Penicillin_amidase_dom1"/>
</dbReference>